<dbReference type="RefSeq" id="WP_087175724.1">
    <property type="nucleotide sequence ID" value="NZ_NFLS01000001.1"/>
</dbReference>
<evidence type="ECO:0008006" key="5">
    <source>
        <dbReference type="Google" id="ProtNLM"/>
    </source>
</evidence>
<proteinExistence type="predicted"/>
<sequence length="64" mass="7420">MLKLNFTFKPFNLNPCYTQAEKMYNWGWIDKHDLANDVAQGTLPASEYERITGDKYEVSEGTTK</sequence>
<reference evidence="2" key="2">
    <citation type="journal article" date="2018" name="BMC Genomics">
        <title>Whole genome sequencing and function prediction of 133 gut anaerobes isolated from chicken caecum in pure cultures.</title>
        <authorList>
            <person name="Medvecky M."/>
            <person name="Cejkova D."/>
            <person name="Polansky O."/>
            <person name="Karasova D."/>
            <person name="Kubasova T."/>
            <person name="Cizek A."/>
            <person name="Rychlik I."/>
        </authorList>
    </citation>
    <scope>NUCLEOTIDE SEQUENCE</scope>
    <source>
        <strain evidence="2">An101</strain>
        <strain evidence="1">An115</strain>
    </source>
</reference>
<evidence type="ECO:0000313" key="2">
    <source>
        <dbReference type="EMBL" id="OUQ75482.1"/>
    </source>
</evidence>
<dbReference type="Proteomes" id="UP000195859">
    <property type="component" value="Unassembled WGS sequence"/>
</dbReference>
<dbReference type="AlphaFoldDB" id="A0A1Y4VZD4"/>
<reference evidence="3 4" key="1">
    <citation type="submission" date="2017-04" db="EMBL/GenBank/DDBJ databases">
        <title>Function of individual gut microbiota members based on whole genome sequencing of pure cultures obtained from chicken caecum.</title>
        <authorList>
            <person name="Medvecky M."/>
            <person name="Cejkova D."/>
            <person name="Polansky O."/>
            <person name="Karasova D."/>
            <person name="Kubasova T."/>
            <person name="Cizek A."/>
            <person name="Rychlik I."/>
        </authorList>
    </citation>
    <scope>NUCLEOTIDE SEQUENCE [LARGE SCALE GENOMIC DNA]</scope>
    <source>
        <strain evidence="3">An101</strain>
        <strain evidence="4">An115</strain>
    </source>
</reference>
<accession>A0A1Y4VZD4</accession>
<name>A0A1Y4VZD4_9LACO</name>
<keyword evidence="4" id="KW-1185">Reference proteome</keyword>
<protein>
    <recommendedName>
        <fullName evidence="5">XkdX family protein</fullName>
    </recommendedName>
</protein>
<gene>
    <name evidence="2" type="ORF">B5E44_06875</name>
    <name evidence="1" type="ORF">B5E59_00810</name>
</gene>
<dbReference type="Proteomes" id="UP000196293">
    <property type="component" value="Unassembled WGS sequence"/>
</dbReference>
<dbReference type="Pfam" id="PF09693">
    <property type="entry name" value="Phage_XkdX"/>
    <property type="match status" value="1"/>
</dbReference>
<dbReference type="InterPro" id="IPR010022">
    <property type="entry name" value="XkdX"/>
</dbReference>
<organism evidence="2 3">
    <name type="scientific">Lactobacillus gallinarum</name>
    <dbReference type="NCBI Taxonomy" id="52242"/>
    <lineage>
        <taxon>Bacteria</taxon>
        <taxon>Bacillati</taxon>
        <taxon>Bacillota</taxon>
        <taxon>Bacilli</taxon>
        <taxon>Lactobacillales</taxon>
        <taxon>Lactobacillaceae</taxon>
        <taxon>Lactobacillus</taxon>
    </lineage>
</organism>
<evidence type="ECO:0000313" key="1">
    <source>
        <dbReference type="EMBL" id="OUQ58288.1"/>
    </source>
</evidence>
<dbReference type="EMBL" id="NFLS01000001">
    <property type="protein sequence ID" value="OUQ58288.1"/>
    <property type="molecule type" value="Genomic_DNA"/>
</dbReference>
<evidence type="ECO:0000313" key="3">
    <source>
        <dbReference type="Proteomes" id="UP000195859"/>
    </source>
</evidence>
<comment type="caution">
    <text evidence="2">The sequence shown here is derived from an EMBL/GenBank/DDBJ whole genome shotgun (WGS) entry which is preliminary data.</text>
</comment>
<evidence type="ECO:0000313" key="4">
    <source>
        <dbReference type="Proteomes" id="UP000196293"/>
    </source>
</evidence>
<dbReference type="EMBL" id="NFLZ01000017">
    <property type="protein sequence ID" value="OUQ75482.1"/>
    <property type="molecule type" value="Genomic_DNA"/>
</dbReference>